<comment type="caution">
    <text evidence="2">The sequence shown here is derived from an EMBL/GenBank/DDBJ whole genome shotgun (WGS) entry which is preliminary data.</text>
</comment>
<dbReference type="PANTHER" id="PTHR16537">
    <property type="entry name" value="SJOEGREN SYNDROME/SCLERODERMA AUTOANTIGEN 1"/>
    <property type="match status" value="1"/>
</dbReference>
<dbReference type="OrthoDB" id="28939at2759"/>
<protein>
    <submittedName>
        <fullName evidence="2">Putative Sjoegren syndrome/scleroderma autoantigen 1-like</fullName>
    </submittedName>
</protein>
<dbReference type="AlphaFoldDB" id="A0A2G8K9N5"/>
<organism evidence="2 3">
    <name type="scientific">Stichopus japonicus</name>
    <name type="common">Sea cucumber</name>
    <dbReference type="NCBI Taxonomy" id="307972"/>
    <lineage>
        <taxon>Eukaryota</taxon>
        <taxon>Metazoa</taxon>
        <taxon>Echinodermata</taxon>
        <taxon>Eleutherozoa</taxon>
        <taxon>Echinozoa</taxon>
        <taxon>Holothuroidea</taxon>
        <taxon>Aspidochirotacea</taxon>
        <taxon>Aspidochirotida</taxon>
        <taxon>Stichopodidae</taxon>
        <taxon>Apostichopus</taxon>
    </lineage>
</organism>
<keyword evidence="3" id="KW-1185">Reference proteome</keyword>
<dbReference type="InterPro" id="IPR051888">
    <property type="entry name" value="UPF0148_domain"/>
</dbReference>
<sequence length="190" mass="21284">MNIQDETDEDDGWTPPTEAEMKVIVARRERADKISKLMGEYLLKGYTMLGISCEVCGELDTDLAKDDPALSTRAANSQVQEGEFNQSSSANNQEAQRAVFPIVEMDIETANGASASSSPHRSQQHAPHLTRQDMPKERGRKFTSQEREFLLESESILQGKLNWATQQLKEIDTVEGSIPLCELIKLARMR</sequence>
<dbReference type="Proteomes" id="UP000230750">
    <property type="component" value="Unassembled WGS sequence"/>
</dbReference>
<evidence type="ECO:0000313" key="3">
    <source>
        <dbReference type="Proteomes" id="UP000230750"/>
    </source>
</evidence>
<dbReference type="Pfam" id="PF06677">
    <property type="entry name" value="Auto_anti-p27"/>
    <property type="match status" value="1"/>
</dbReference>
<evidence type="ECO:0000313" key="2">
    <source>
        <dbReference type="EMBL" id="PIK44683.1"/>
    </source>
</evidence>
<dbReference type="PANTHER" id="PTHR16537:SF1">
    <property type="entry name" value="PROTEIN ZNRD2"/>
    <property type="match status" value="1"/>
</dbReference>
<dbReference type="InterPro" id="IPR009563">
    <property type="entry name" value="SSSCA1"/>
</dbReference>
<accession>A0A2G8K9N5</accession>
<feature type="compositionally biased region" description="Polar residues" evidence="1">
    <location>
        <begin position="111"/>
        <end position="125"/>
    </location>
</feature>
<dbReference type="STRING" id="307972.A0A2G8K9N5"/>
<evidence type="ECO:0000256" key="1">
    <source>
        <dbReference type="SAM" id="MobiDB-lite"/>
    </source>
</evidence>
<proteinExistence type="predicted"/>
<reference evidence="2 3" key="1">
    <citation type="journal article" date="2017" name="PLoS Biol.">
        <title>The sea cucumber genome provides insights into morphological evolution and visceral regeneration.</title>
        <authorList>
            <person name="Zhang X."/>
            <person name="Sun L."/>
            <person name="Yuan J."/>
            <person name="Sun Y."/>
            <person name="Gao Y."/>
            <person name="Zhang L."/>
            <person name="Li S."/>
            <person name="Dai H."/>
            <person name="Hamel J.F."/>
            <person name="Liu C."/>
            <person name="Yu Y."/>
            <person name="Liu S."/>
            <person name="Lin W."/>
            <person name="Guo K."/>
            <person name="Jin S."/>
            <person name="Xu P."/>
            <person name="Storey K.B."/>
            <person name="Huan P."/>
            <person name="Zhang T."/>
            <person name="Zhou Y."/>
            <person name="Zhang J."/>
            <person name="Lin C."/>
            <person name="Li X."/>
            <person name="Xing L."/>
            <person name="Huo D."/>
            <person name="Sun M."/>
            <person name="Wang L."/>
            <person name="Mercier A."/>
            <person name="Li F."/>
            <person name="Yang H."/>
            <person name="Xiang J."/>
        </authorList>
    </citation>
    <scope>NUCLEOTIDE SEQUENCE [LARGE SCALE GENOMIC DNA]</scope>
    <source>
        <strain evidence="2">Shaxun</strain>
        <tissue evidence="2">Muscle</tissue>
    </source>
</reference>
<name>A0A2G8K9N5_STIJA</name>
<feature type="compositionally biased region" description="Polar residues" evidence="1">
    <location>
        <begin position="73"/>
        <end position="93"/>
    </location>
</feature>
<gene>
    <name evidence="2" type="ORF">BSL78_18477</name>
</gene>
<feature type="region of interest" description="Disordered" evidence="1">
    <location>
        <begin position="111"/>
        <end position="143"/>
    </location>
</feature>
<feature type="region of interest" description="Disordered" evidence="1">
    <location>
        <begin position="72"/>
        <end position="93"/>
    </location>
</feature>
<dbReference type="EMBL" id="MRZV01000762">
    <property type="protein sequence ID" value="PIK44683.1"/>
    <property type="molecule type" value="Genomic_DNA"/>
</dbReference>